<name>A0AAE0HCT9_9PEZI</name>
<dbReference type="InterPro" id="IPR027796">
    <property type="entry name" value="OTT_1508_deam-like"/>
</dbReference>
<dbReference type="PANTHER" id="PTHR42037:SF1">
    <property type="match status" value="1"/>
</dbReference>
<evidence type="ECO:0000313" key="3">
    <source>
        <dbReference type="Proteomes" id="UP001278766"/>
    </source>
</evidence>
<dbReference type="Pfam" id="PF14441">
    <property type="entry name" value="OTT_1508_deam"/>
    <property type="match status" value="1"/>
</dbReference>
<feature type="region of interest" description="Disordered" evidence="1">
    <location>
        <begin position="499"/>
        <end position="594"/>
    </location>
</feature>
<keyword evidence="3" id="KW-1185">Reference proteome</keyword>
<protein>
    <submittedName>
        <fullName evidence="2">Uncharacterized protein</fullName>
    </submittedName>
</protein>
<feature type="compositionally biased region" description="Gly residues" evidence="1">
    <location>
        <begin position="519"/>
        <end position="536"/>
    </location>
</feature>
<sequence length="594" mass="66073">MSDFESVPLPPSLRKRFYEPVILLDALRGVYRQDESISEPDLESGTGKSQKETYFCFLNKLSQICDSQKKKDFGKTVSAIVVLEPGSIEYRLASNKRDSRELDTATEYLTDILNVLGHVTDQQVNDKAFMATVSSGILHKILAFNRTRVELYLNDLVENDRLDFCVNSSATGQTADAKSVAEALRSLQPHIQAARGASQLSNDDFVRHSEALLQTIHKHYEPTLEDYMKQKTRGENNMVDSPWNDVRHALGRLLSYFIAIKVLISARKYWPRLFVDFEVTSIPSSQPQSDPPAIRRNASGIISRMSRSKAVADAYQERARHLQAHKLDERIRDRVKPNRFQPIVHAEVNLLTSVLASQAAAERDGEDPLRFFHEAEFGAYIGSSKPTCLLCAQYFKAHPSGVACRASHGNLYFNWRAPDVSVDDGPAADQQRRDILEAMVKEVRNETTRAILERSYTRRKHDSWDTPSNPLRSSTVGATLGWGAEEDELASRMGQVNLDTRGSMRSGGVMGTDRRSARSGGGMGVDRGSVRSGGGLDMLARARGIDQASTMGQINDTSSMRAWSDGSRETTPEAPTHVEDNEEDDDEDGGGAKL</sequence>
<dbReference type="PANTHER" id="PTHR42037">
    <property type="match status" value="1"/>
</dbReference>
<dbReference type="Proteomes" id="UP001278766">
    <property type="component" value="Unassembled WGS sequence"/>
</dbReference>
<dbReference type="GeneID" id="87835888"/>
<comment type="caution">
    <text evidence="2">The sequence shown here is derived from an EMBL/GenBank/DDBJ whole genome shotgun (WGS) entry which is preliminary data.</text>
</comment>
<reference evidence="2" key="2">
    <citation type="submission" date="2023-06" db="EMBL/GenBank/DDBJ databases">
        <authorList>
            <consortium name="Lawrence Berkeley National Laboratory"/>
            <person name="Haridas S."/>
            <person name="Hensen N."/>
            <person name="Bonometti L."/>
            <person name="Westerberg I."/>
            <person name="Brannstrom I.O."/>
            <person name="Guillou S."/>
            <person name="Cros-Aarteil S."/>
            <person name="Calhoun S."/>
            <person name="Kuo A."/>
            <person name="Mondo S."/>
            <person name="Pangilinan J."/>
            <person name="Riley R."/>
            <person name="Labutti K."/>
            <person name="Andreopoulos B."/>
            <person name="Lipzen A."/>
            <person name="Chen C."/>
            <person name="Yanf M."/>
            <person name="Daum C."/>
            <person name="Ng V."/>
            <person name="Clum A."/>
            <person name="Steindorff A."/>
            <person name="Ohm R."/>
            <person name="Martin F."/>
            <person name="Silar P."/>
            <person name="Natvig D."/>
            <person name="Lalanne C."/>
            <person name="Gautier V."/>
            <person name="Ament-Velasquez S.L."/>
            <person name="Kruys A."/>
            <person name="Hutchinson M.I."/>
            <person name="Powell A.J."/>
            <person name="Barry K."/>
            <person name="Miller A.N."/>
            <person name="Grigoriev I.V."/>
            <person name="Debuchy R."/>
            <person name="Gladieux P."/>
            <person name="Thoren M.H."/>
            <person name="Johannesson H."/>
        </authorList>
    </citation>
    <scope>NUCLEOTIDE SEQUENCE</scope>
    <source>
        <strain evidence="2">CBS 168.71</strain>
    </source>
</reference>
<evidence type="ECO:0000313" key="2">
    <source>
        <dbReference type="EMBL" id="KAK3294232.1"/>
    </source>
</evidence>
<dbReference type="RefSeq" id="XP_062657746.1">
    <property type="nucleotide sequence ID" value="XM_062798940.1"/>
</dbReference>
<accession>A0AAE0HCT9</accession>
<dbReference type="EMBL" id="JAUEPN010000005">
    <property type="protein sequence ID" value="KAK3294232.1"/>
    <property type="molecule type" value="Genomic_DNA"/>
</dbReference>
<organism evidence="2 3">
    <name type="scientific">Chaetomium fimeti</name>
    <dbReference type="NCBI Taxonomy" id="1854472"/>
    <lineage>
        <taxon>Eukaryota</taxon>
        <taxon>Fungi</taxon>
        <taxon>Dikarya</taxon>
        <taxon>Ascomycota</taxon>
        <taxon>Pezizomycotina</taxon>
        <taxon>Sordariomycetes</taxon>
        <taxon>Sordariomycetidae</taxon>
        <taxon>Sordariales</taxon>
        <taxon>Chaetomiaceae</taxon>
        <taxon>Chaetomium</taxon>
    </lineage>
</organism>
<gene>
    <name evidence="2" type="ORF">B0H64DRAFT_182312</name>
</gene>
<feature type="compositionally biased region" description="Basic and acidic residues" evidence="1">
    <location>
        <begin position="566"/>
        <end position="579"/>
    </location>
</feature>
<proteinExistence type="predicted"/>
<reference evidence="2" key="1">
    <citation type="journal article" date="2023" name="Mol. Phylogenet. Evol.">
        <title>Genome-scale phylogeny and comparative genomics of the fungal order Sordariales.</title>
        <authorList>
            <person name="Hensen N."/>
            <person name="Bonometti L."/>
            <person name="Westerberg I."/>
            <person name="Brannstrom I.O."/>
            <person name="Guillou S."/>
            <person name="Cros-Aarteil S."/>
            <person name="Calhoun S."/>
            <person name="Haridas S."/>
            <person name="Kuo A."/>
            <person name="Mondo S."/>
            <person name="Pangilinan J."/>
            <person name="Riley R."/>
            <person name="LaButti K."/>
            <person name="Andreopoulos B."/>
            <person name="Lipzen A."/>
            <person name="Chen C."/>
            <person name="Yan M."/>
            <person name="Daum C."/>
            <person name="Ng V."/>
            <person name="Clum A."/>
            <person name="Steindorff A."/>
            <person name="Ohm R.A."/>
            <person name="Martin F."/>
            <person name="Silar P."/>
            <person name="Natvig D.O."/>
            <person name="Lalanne C."/>
            <person name="Gautier V."/>
            <person name="Ament-Velasquez S.L."/>
            <person name="Kruys A."/>
            <person name="Hutchinson M.I."/>
            <person name="Powell A.J."/>
            <person name="Barry K."/>
            <person name="Miller A.N."/>
            <person name="Grigoriev I.V."/>
            <person name="Debuchy R."/>
            <person name="Gladieux P."/>
            <person name="Hiltunen Thoren M."/>
            <person name="Johannesson H."/>
        </authorList>
    </citation>
    <scope>NUCLEOTIDE SEQUENCE</scope>
    <source>
        <strain evidence="2">CBS 168.71</strain>
    </source>
</reference>
<evidence type="ECO:0000256" key="1">
    <source>
        <dbReference type="SAM" id="MobiDB-lite"/>
    </source>
</evidence>
<feature type="compositionally biased region" description="Polar residues" evidence="1">
    <location>
        <begin position="547"/>
        <end position="561"/>
    </location>
</feature>
<feature type="compositionally biased region" description="Acidic residues" evidence="1">
    <location>
        <begin position="580"/>
        <end position="594"/>
    </location>
</feature>
<dbReference type="AlphaFoldDB" id="A0AAE0HCT9"/>